<keyword evidence="3" id="KW-1185">Reference proteome</keyword>
<dbReference type="AlphaFoldDB" id="A0A922CMX0"/>
<feature type="region of interest" description="Disordered" evidence="1">
    <location>
        <begin position="108"/>
        <end position="131"/>
    </location>
</feature>
<evidence type="ECO:0000256" key="1">
    <source>
        <dbReference type="SAM" id="MobiDB-lite"/>
    </source>
</evidence>
<dbReference type="OrthoDB" id="8061056at2759"/>
<name>A0A922CMX0_MANSE</name>
<dbReference type="Proteomes" id="UP000791440">
    <property type="component" value="Unassembled WGS sequence"/>
</dbReference>
<sequence length="373" mass="39742">MESCPKVKNPCKICLLAVTNKNGLQCQGACRKWAHFTCLNYTPGKIQDIKSGIITVTCPCPDCLSEEPKEFLTNPPYTCTNHQCPANKQPVCEEIDCPTKRKAALQPVSSESCPGTPDDITPPSSARLPAGARAPPCGFPKPLCGPQPSCPPQNPCSMPKPPCPPQPPLTPPEPPCIVPKTPCSTPKPKVPRLPVAPCGPSPPCSKNKLPKVSPMKPPPCPILTPCPSKDGKKALRPQPCSCRSMQPPIMHQCPSGIKLQMIPSSDSSTCPPAPCGPDAPCASSDSSVAITPPVMRPCPVLESRPVKKTKSCSCASKDGEDSKMRLFKTSSEVHVASTNSVYITMQEMCNTVGQLSSQLKQLMCKMMDTVPNT</sequence>
<dbReference type="InterPro" id="IPR011011">
    <property type="entry name" value="Znf_FYVE_PHD"/>
</dbReference>
<accession>A0A922CMX0</accession>
<gene>
    <name evidence="2" type="ORF">O3G_MSEX007029</name>
</gene>
<evidence type="ECO:0008006" key="4">
    <source>
        <dbReference type="Google" id="ProtNLM"/>
    </source>
</evidence>
<dbReference type="SUPFAM" id="SSF57903">
    <property type="entry name" value="FYVE/PHD zinc finger"/>
    <property type="match status" value="1"/>
</dbReference>
<dbReference type="EMBL" id="JH668402">
    <property type="protein sequence ID" value="KAG6451248.1"/>
    <property type="molecule type" value="Genomic_DNA"/>
</dbReference>
<evidence type="ECO:0000313" key="3">
    <source>
        <dbReference type="Proteomes" id="UP000791440"/>
    </source>
</evidence>
<reference evidence="2" key="1">
    <citation type="journal article" date="2016" name="Insect Biochem. Mol. Biol.">
        <title>Multifaceted biological insights from a draft genome sequence of the tobacco hornworm moth, Manduca sexta.</title>
        <authorList>
            <person name="Kanost M.R."/>
            <person name="Arrese E.L."/>
            <person name="Cao X."/>
            <person name="Chen Y.R."/>
            <person name="Chellapilla S."/>
            <person name="Goldsmith M.R."/>
            <person name="Grosse-Wilde E."/>
            <person name="Heckel D.G."/>
            <person name="Herndon N."/>
            <person name="Jiang H."/>
            <person name="Papanicolaou A."/>
            <person name="Qu J."/>
            <person name="Soulages J.L."/>
            <person name="Vogel H."/>
            <person name="Walters J."/>
            <person name="Waterhouse R.M."/>
            <person name="Ahn S.J."/>
            <person name="Almeida F.C."/>
            <person name="An C."/>
            <person name="Aqrawi P."/>
            <person name="Bretschneider A."/>
            <person name="Bryant W.B."/>
            <person name="Bucks S."/>
            <person name="Chao H."/>
            <person name="Chevignon G."/>
            <person name="Christen J.M."/>
            <person name="Clarke D.F."/>
            <person name="Dittmer N.T."/>
            <person name="Ferguson L.C.F."/>
            <person name="Garavelou S."/>
            <person name="Gordon K.H.J."/>
            <person name="Gunaratna R.T."/>
            <person name="Han Y."/>
            <person name="Hauser F."/>
            <person name="He Y."/>
            <person name="Heidel-Fischer H."/>
            <person name="Hirsh A."/>
            <person name="Hu Y."/>
            <person name="Jiang H."/>
            <person name="Kalra D."/>
            <person name="Klinner C."/>
            <person name="Konig C."/>
            <person name="Kovar C."/>
            <person name="Kroll A.R."/>
            <person name="Kuwar S.S."/>
            <person name="Lee S.L."/>
            <person name="Lehman R."/>
            <person name="Li K."/>
            <person name="Li Z."/>
            <person name="Liang H."/>
            <person name="Lovelace S."/>
            <person name="Lu Z."/>
            <person name="Mansfield J.H."/>
            <person name="McCulloch K.J."/>
            <person name="Mathew T."/>
            <person name="Morton B."/>
            <person name="Muzny D.M."/>
            <person name="Neunemann D."/>
            <person name="Ongeri F."/>
            <person name="Pauchet Y."/>
            <person name="Pu L.L."/>
            <person name="Pyrousis I."/>
            <person name="Rao X.J."/>
            <person name="Redding A."/>
            <person name="Roesel C."/>
            <person name="Sanchez-Gracia A."/>
            <person name="Schaack S."/>
            <person name="Shukla A."/>
            <person name="Tetreau G."/>
            <person name="Wang Y."/>
            <person name="Xiong G.H."/>
            <person name="Traut W."/>
            <person name="Walsh T.K."/>
            <person name="Worley K.C."/>
            <person name="Wu D."/>
            <person name="Wu W."/>
            <person name="Wu Y.Q."/>
            <person name="Zhang X."/>
            <person name="Zou Z."/>
            <person name="Zucker H."/>
            <person name="Briscoe A.D."/>
            <person name="Burmester T."/>
            <person name="Clem R.J."/>
            <person name="Feyereisen R."/>
            <person name="Grimmelikhuijzen C.J.P."/>
            <person name="Hamodrakas S.J."/>
            <person name="Hansson B.S."/>
            <person name="Huguet E."/>
            <person name="Jermiin L.S."/>
            <person name="Lan Q."/>
            <person name="Lehman H.K."/>
            <person name="Lorenzen M."/>
            <person name="Merzendorfer H."/>
            <person name="Michalopoulos I."/>
            <person name="Morton D.B."/>
            <person name="Muthukrishnan S."/>
            <person name="Oakeshott J.G."/>
            <person name="Palmer W."/>
            <person name="Park Y."/>
            <person name="Passarelli A.L."/>
            <person name="Rozas J."/>
            <person name="Schwartz L.M."/>
            <person name="Smith W."/>
            <person name="Southgate A."/>
            <person name="Vilcinskas A."/>
            <person name="Vogt R."/>
            <person name="Wang P."/>
            <person name="Werren J."/>
            <person name="Yu X.Q."/>
            <person name="Zhou J.J."/>
            <person name="Brown S.J."/>
            <person name="Scherer S.E."/>
            <person name="Richards S."/>
            <person name="Blissard G.W."/>
        </authorList>
    </citation>
    <scope>NUCLEOTIDE SEQUENCE</scope>
</reference>
<proteinExistence type="predicted"/>
<protein>
    <recommendedName>
        <fullName evidence="4">PHD-type domain-containing protein</fullName>
    </recommendedName>
</protein>
<evidence type="ECO:0000313" key="2">
    <source>
        <dbReference type="EMBL" id="KAG6451248.1"/>
    </source>
</evidence>
<reference evidence="2" key="2">
    <citation type="submission" date="2020-12" db="EMBL/GenBank/DDBJ databases">
        <authorList>
            <person name="Kanost M."/>
        </authorList>
    </citation>
    <scope>NUCLEOTIDE SEQUENCE</scope>
</reference>
<organism evidence="2 3">
    <name type="scientific">Manduca sexta</name>
    <name type="common">Tobacco hawkmoth</name>
    <name type="synonym">Tobacco hornworm</name>
    <dbReference type="NCBI Taxonomy" id="7130"/>
    <lineage>
        <taxon>Eukaryota</taxon>
        <taxon>Metazoa</taxon>
        <taxon>Ecdysozoa</taxon>
        <taxon>Arthropoda</taxon>
        <taxon>Hexapoda</taxon>
        <taxon>Insecta</taxon>
        <taxon>Pterygota</taxon>
        <taxon>Neoptera</taxon>
        <taxon>Endopterygota</taxon>
        <taxon>Lepidoptera</taxon>
        <taxon>Glossata</taxon>
        <taxon>Ditrysia</taxon>
        <taxon>Bombycoidea</taxon>
        <taxon>Sphingidae</taxon>
        <taxon>Sphinginae</taxon>
        <taxon>Sphingini</taxon>
        <taxon>Manduca</taxon>
    </lineage>
</organism>
<comment type="caution">
    <text evidence="2">The sequence shown here is derived from an EMBL/GenBank/DDBJ whole genome shotgun (WGS) entry which is preliminary data.</text>
</comment>